<comment type="function">
    <text evidence="3">Catalyzes the phosphorylation of the 3'-hydroxyl group of dephosphocoenzyme A to form coenzyme A.</text>
</comment>
<dbReference type="PANTHER" id="PTHR10695">
    <property type="entry name" value="DEPHOSPHO-COA KINASE-RELATED"/>
    <property type="match status" value="1"/>
</dbReference>
<evidence type="ECO:0000313" key="6">
    <source>
        <dbReference type="Proteomes" id="UP000290921"/>
    </source>
</evidence>
<dbReference type="GO" id="GO:0005737">
    <property type="term" value="C:cytoplasm"/>
    <property type="evidence" value="ECO:0007669"/>
    <property type="project" value="UniProtKB-SubCell"/>
</dbReference>
<evidence type="ECO:0000256" key="1">
    <source>
        <dbReference type="ARBA" id="ARBA00022741"/>
    </source>
</evidence>
<dbReference type="PROSITE" id="PS51219">
    <property type="entry name" value="DPCK"/>
    <property type="match status" value="1"/>
</dbReference>
<dbReference type="Pfam" id="PF01121">
    <property type="entry name" value="CoaE"/>
    <property type="match status" value="1"/>
</dbReference>
<protein>
    <recommendedName>
        <fullName evidence="3 4">Dephospho-CoA kinase</fullName>
        <ecNumber evidence="3 4">2.7.1.24</ecNumber>
    </recommendedName>
    <alternativeName>
        <fullName evidence="3">Dephosphocoenzyme A kinase</fullName>
    </alternativeName>
</protein>
<accession>A0A4Q0VEZ2</accession>
<keyword evidence="3" id="KW-0173">Coenzyme A biosynthesis</keyword>
<reference evidence="5 6" key="1">
    <citation type="submission" date="2018-06" db="EMBL/GenBank/DDBJ databases">
        <title>Genome conservation of Clostridium tetani.</title>
        <authorList>
            <person name="Bruggemann H."/>
            <person name="Popoff M.R."/>
        </authorList>
    </citation>
    <scope>NUCLEOTIDE SEQUENCE [LARGE SCALE GENOMIC DNA]</scope>
    <source>
        <strain evidence="5 6">2017.061</strain>
    </source>
</reference>
<dbReference type="SUPFAM" id="SSF52540">
    <property type="entry name" value="P-loop containing nucleoside triphosphate hydrolases"/>
    <property type="match status" value="1"/>
</dbReference>
<name>A0A4Q0VEZ2_CLOTA</name>
<dbReference type="HAMAP" id="MF_00376">
    <property type="entry name" value="Dephospho_CoA_kinase"/>
    <property type="match status" value="1"/>
</dbReference>
<comment type="subcellular location">
    <subcellularLocation>
        <location evidence="3">Cytoplasm</location>
    </subcellularLocation>
</comment>
<dbReference type="Proteomes" id="UP000290921">
    <property type="component" value="Unassembled WGS sequence"/>
</dbReference>
<dbReference type="GO" id="GO:0005524">
    <property type="term" value="F:ATP binding"/>
    <property type="evidence" value="ECO:0007669"/>
    <property type="project" value="UniProtKB-UniRule"/>
</dbReference>
<dbReference type="GO" id="GO:0004140">
    <property type="term" value="F:dephospho-CoA kinase activity"/>
    <property type="evidence" value="ECO:0007669"/>
    <property type="project" value="UniProtKB-UniRule"/>
</dbReference>
<comment type="caution">
    <text evidence="5">The sequence shown here is derived from an EMBL/GenBank/DDBJ whole genome shotgun (WGS) entry which is preliminary data.</text>
</comment>
<evidence type="ECO:0000256" key="4">
    <source>
        <dbReference type="NCBIfam" id="TIGR00152"/>
    </source>
</evidence>
<organism evidence="5 6">
    <name type="scientific">Clostridium tetani</name>
    <dbReference type="NCBI Taxonomy" id="1513"/>
    <lineage>
        <taxon>Bacteria</taxon>
        <taxon>Bacillati</taxon>
        <taxon>Bacillota</taxon>
        <taxon>Clostridia</taxon>
        <taxon>Eubacteriales</taxon>
        <taxon>Clostridiaceae</taxon>
        <taxon>Clostridium</taxon>
    </lineage>
</organism>
<dbReference type="EMBL" id="QMAP01000005">
    <property type="protein sequence ID" value="RXI49131.1"/>
    <property type="molecule type" value="Genomic_DNA"/>
</dbReference>
<evidence type="ECO:0000313" key="5">
    <source>
        <dbReference type="EMBL" id="RXI49131.1"/>
    </source>
</evidence>
<dbReference type="InterPro" id="IPR001977">
    <property type="entry name" value="Depp_CoAkinase"/>
</dbReference>
<gene>
    <name evidence="3" type="primary">coaE</name>
    <name evidence="5" type="ORF">DP130_06900</name>
</gene>
<comment type="catalytic activity">
    <reaction evidence="3">
        <text>3'-dephospho-CoA + ATP = ADP + CoA + H(+)</text>
        <dbReference type="Rhea" id="RHEA:18245"/>
        <dbReference type="ChEBI" id="CHEBI:15378"/>
        <dbReference type="ChEBI" id="CHEBI:30616"/>
        <dbReference type="ChEBI" id="CHEBI:57287"/>
        <dbReference type="ChEBI" id="CHEBI:57328"/>
        <dbReference type="ChEBI" id="CHEBI:456216"/>
        <dbReference type="EC" id="2.7.1.24"/>
    </reaction>
</comment>
<proteinExistence type="inferred from homology"/>
<dbReference type="CDD" id="cd02022">
    <property type="entry name" value="DPCK"/>
    <property type="match status" value="1"/>
</dbReference>
<dbReference type="GO" id="GO:0015937">
    <property type="term" value="P:coenzyme A biosynthetic process"/>
    <property type="evidence" value="ECO:0007669"/>
    <property type="project" value="UniProtKB-UniRule"/>
</dbReference>
<comment type="similarity">
    <text evidence="3">Belongs to the CoaE family.</text>
</comment>
<comment type="pathway">
    <text evidence="3">Cofactor biosynthesis; coenzyme A biosynthesis; CoA from (R)-pantothenate: step 5/5.</text>
</comment>
<keyword evidence="3" id="KW-0963">Cytoplasm</keyword>
<keyword evidence="1 3" id="KW-0547">Nucleotide-binding</keyword>
<feature type="binding site" evidence="3">
    <location>
        <begin position="39"/>
        <end position="44"/>
    </location>
    <ligand>
        <name>ATP</name>
        <dbReference type="ChEBI" id="CHEBI:30616"/>
    </ligand>
</feature>
<dbReference type="InterPro" id="IPR027417">
    <property type="entry name" value="P-loop_NTPase"/>
</dbReference>
<evidence type="ECO:0000256" key="3">
    <source>
        <dbReference type="HAMAP-Rule" id="MF_00376"/>
    </source>
</evidence>
<evidence type="ECO:0000256" key="2">
    <source>
        <dbReference type="ARBA" id="ARBA00022840"/>
    </source>
</evidence>
<keyword evidence="2 3" id="KW-0067">ATP-binding</keyword>
<dbReference type="NCBIfam" id="TIGR00152">
    <property type="entry name" value="dephospho-CoA kinase"/>
    <property type="match status" value="1"/>
</dbReference>
<dbReference type="AlphaFoldDB" id="A0A4Q0VEZ2"/>
<dbReference type="Gene3D" id="3.40.50.300">
    <property type="entry name" value="P-loop containing nucleotide triphosphate hydrolases"/>
    <property type="match status" value="1"/>
</dbReference>
<dbReference type="EC" id="2.7.1.24" evidence="3 4"/>
<keyword evidence="3 5" id="KW-0418">Kinase</keyword>
<sequence>MKEKIGMMLSEVDLEWLKKKYCIKNKGKFLKIGLTGGIGSGKSTISKMFKNMGIDVIDADKIAREVLEKYPPILEYIEENFGEQYIDEFGNLNRREFGNHIFSISKKEREKYENIIIPYIKLEIENQFKLYEKIGKKVCLLDAPLLIEQDMQKDLDFTVLSWVNKETQIKRVRIRDNLSEDEILNRIEAQISLDKKRELVDFIIDNSNTIEETRVQVEKLFQFINCL</sequence>
<keyword evidence="3 5" id="KW-0808">Transferase</keyword>
<dbReference type="UniPathway" id="UPA00241">
    <property type="reaction ID" value="UER00356"/>
</dbReference>
<dbReference type="PANTHER" id="PTHR10695:SF46">
    <property type="entry name" value="BIFUNCTIONAL COENZYME A SYNTHASE-RELATED"/>
    <property type="match status" value="1"/>
</dbReference>